<protein>
    <submittedName>
        <fullName evidence="3">tRNA (Cmo5U34)-methyltransferase</fullName>
    </submittedName>
</protein>
<dbReference type="KEGG" id="hpse:HPF_06380"/>
<evidence type="ECO:0000313" key="3">
    <source>
        <dbReference type="EMBL" id="QBM27304.1"/>
    </source>
</evidence>
<dbReference type="Gene3D" id="3.40.50.150">
    <property type="entry name" value="Vaccinia Virus protein VP39"/>
    <property type="match status" value="1"/>
</dbReference>
<sequence>MIHEESQHRMTTTATSTASHPYLDGPPKQVPGFASLHRMVGLLLAEQAPPDARILVLGAGGGMEIGALAREQPAWRFDGVDPSRDMLALAEQTLRPHQGRVVLHEGRINAAPPGPFDGATSLLVFHFIPHAQKLATLRAVRQRLKAGAPFVVVHISIPSAEPERSLWLSRHLAFAGTPAASAETSLQAMQSQLAILSPEEDEALLQEAGFQRVALFYAGLSFRGWVGYA</sequence>
<dbReference type="GO" id="GO:0032259">
    <property type="term" value="P:methylation"/>
    <property type="evidence" value="ECO:0007669"/>
    <property type="project" value="UniProtKB-KW"/>
</dbReference>
<reference evidence="3 4" key="1">
    <citation type="submission" date="2019-03" db="EMBL/GenBank/DDBJ databases">
        <authorList>
            <person name="Sebastian G."/>
            <person name="Baumann P."/>
            <person name="Ruckert C."/>
            <person name="Kalinowski J."/>
            <person name="Nebel B."/>
            <person name="Takors R."/>
            <person name="Blombach B."/>
        </authorList>
    </citation>
    <scope>NUCLEOTIDE SEQUENCE [LARGE SCALE GENOMIC DNA]</scope>
    <source>
        <strain evidence="3 4">DSM 1084</strain>
    </source>
</reference>
<dbReference type="AlphaFoldDB" id="A0A4P6X153"/>
<organism evidence="3 4">
    <name type="scientific">Hydrogenophaga pseudoflava</name>
    <name type="common">Pseudomonas carboxydoflava</name>
    <dbReference type="NCBI Taxonomy" id="47421"/>
    <lineage>
        <taxon>Bacteria</taxon>
        <taxon>Pseudomonadati</taxon>
        <taxon>Pseudomonadota</taxon>
        <taxon>Betaproteobacteria</taxon>
        <taxon>Burkholderiales</taxon>
        <taxon>Comamonadaceae</taxon>
        <taxon>Hydrogenophaga</taxon>
    </lineage>
</organism>
<evidence type="ECO:0000259" key="2">
    <source>
        <dbReference type="Pfam" id="PF08242"/>
    </source>
</evidence>
<accession>A0A4P6X153</accession>
<name>A0A4P6X153_HYDPS</name>
<dbReference type="GO" id="GO:0008168">
    <property type="term" value="F:methyltransferase activity"/>
    <property type="evidence" value="ECO:0007669"/>
    <property type="project" value="UniProtKB-KW"/>
</dbReference>
<dbReference type="InterPro" id="IPR013217">
    <property type="entry name" value="Methyltransf_12"/>
</dbReference>
<keyword evidence="3" id="KW-0489">Methyltransferase</keyword>
<keyword evidence="4" id="KW-1185">Reference proteome</keyword>
<feature type="region of interest" description="Disordered" evidence="1">
    <location>
        <begin position="1"/>
        <end position="26"/>
    </location>
</feature>
<proteinExistence type="predicted"/>
<dbReference type="Proteomes" id="UP000293912">
    <property type="component" value="Chromosome"/>
</dbReference>
<feature type="domain" description="Methyltransferase type 12" evidence="2">
    <location>
        <begin position="55"/>
        <end position="148"/>
    </location>
</feature>
<feature type="compositionally biased region" description="Polar residues" evidence="1">
    <location>
        <begin position="9"/>
        <end position="19"/>
    </location>
</feature>
<keyword evidence="3" id="KW-0808">Transferase</keyword>
<dbReference type="PANTHER" id="PTHR43464:SF58">
    <property type="entry name" value="BLR7975 PROTEIN"/>
    <property type="match status" value="1"/>
</dbReference>
<evidence type="ECO:0000313" key="4">
    <source>
        <dbReference type="Proteomes" id="UP000293912"/>
    </source>
</evidence>
<dbReference type="PANTHER" id="PTHR43464">
    <property type="entry name" value="METHYLTRANSFERASE"/>
    <property type="match status" value="1"/>
</dbReference>
<evidence type="ECO:0000256" key="1">
    <source>
        <dbReference type="SAM" id="MobiDB-lite"/>
    </source>
</evidence>
<dbReference type="SUPFAM" id="SSF53335">
    <property type="entry name" value="S-adenosyl-L-methionine-dependent methyltransferases"/>
    <property type="match status" value="1"/>
</dbReference>
<dbReference type="InterPro" id="IPR029063">
    <property type="entry name" value="SAM-dependent_MTases_sf"/>
</dbReference>
<dbReference type="Pfam" id="PF08242">
    <property type="entry name" value="Methyltransf_12"/>
    <property type="match status" value="1"/>
</dbReference>
<dbReference type="CDD" id="cd02440">
    <property type="entry name" value="AdoMet_MTases"/>
    <property type="match status" value="1"/>
</dbReference>
<dbReference type="EMBL" id="CP037867">
    <property type="protein sequence ID" value="QBM27304.1"/>
    <property type="molecule type" value="Genomic_DNA"/>
</dbReference>
<gene>
    <name evidence="3" type="primary">cmoA</name>
    <name evidence="3" type="ORF">HPF_06380</name>
</gene>